<dbReference type="GO" id="GO:0006811">
    <property type="term" value="P:monoatomic ion transport"/>
    <property type="evidence" value="ECO:0007669"/>
    <property type="project" value="UniProtKB-KW"/>
</dbReference>
<evidence type="ECO:0000256" key="8">
    <source>
        <dbReference type="ARBA" id="ARBA00023136"/>
    </source>
</evidence>
<evidence type="ECO:0000256" key="7">
    <source>
        <dbReference type="ARBA" id="ARBA00023065"/>
    </source>
</evidence>
<dbReference type="AlphaFoldDB" id="A0A1T4MRP2"/>
<dbReference type="PANTHER" id="PTHR43298:SF2">
    <property type="entry name" value="FMN_FAD EXPORTER YEEO-RELATED"/>
    <property type="match status" value="1"/>
</dbReference>
<feature type="transmembrane region" description="Helical" evidence="10">
    <location>
        <begin position="440"/>
        <end position="458"/>
    </location>
</feature>
<dbReference type="Proteomes" id="UP000190135">
    <property type="component" value="Unassembled WGS sequence"/>
</dbReference>
<dbReference type="PANTHER" id="PTHR43298">
    <property type="entry name" value="MULTIDRUG RESISTANCE PROTEIN NORM-RELATED"/>
    <property type="match status" value="1"/>
</dbReference>
<feature type="transmembrane region" description="Helical" evidence="10">
    <location>
        <begin position="331"/>
        <end position="355"/>
    </location>
</feature>
<feature type="transmembrane region" description="Helical" evidence="10">
    <location>
        <begin position="291"/>
        <end position="311"/>
    </location>
</feature>
<accession>A0A1T4MRP2</accession>
<feature type="transmembrane region" description="Helical" evidence="10">
    <location>
        <begin position="252"/>
        <end position="271"/>
    </location>
</feature>
<keyword evidence="6 10" id="KW-1133">Transmembrane helix</keyword>
<keyword evidence="5 10" id="KW-0812">Transmembrane</keyword>
<feature type="transmembrane region" description="Helical" evidence="10">
    <location>
        <begin position="178"/>
        <end position="201"/>
    </location>
</feature>
<feature type="transmembrane region" description="Helical" evidence="10">
    <location>
        <begin position="207"/>
        <end position="231"/>
    </location>
</feature>
<keyword evidence="4" id="KW-1003">Cell membrane</keyword>
<dbReference type="STRING" id="1365950.SAMN05428963_102252"/>
<keyword evidence="8 10" id="KW-0472">Membrane</keyword>
<evidence type="ECO:0000256" key="2">
    <source>
        <dbReference type="ARBA" id="ARBA00022448"/>
    </source>
</evidence>
<keyword evidence="2" id="KW-0813">Transport</keyword>
<evidence type="ECO:0000313" key="11">
    <source>
        <dbReference type="EMBL" id="SJZ69623.1"/>
    </source>
</evidence>
<feature type="transmembrane region" description="Helical" evidence="10">
    <location>
        <begin position="413"/>
        <end position="434"/>
    </location>
</feature>
<evidence type="ECO:0000256" key="5">
    <source>
        <dbReference type="ARBA" id="ARBA00022692"/>
    </source>
</evidence>
<dbReference type="InterPro" id="IPR048279">
    <property type="entry name" value="MdtK-like"/>
</dbReference>
<feature type="transmembrane region" description="Helical" evidence="10">
    <location>
        <begin position="65"/>
        <end position="90"/>
    </location>
</feature>
<protein>
    <recommendedName>
        <fullName evidence="9">Multidrug-efflux transporter</fullName>
    </recommendedName>
</protein>
<evidence type="ECO:0000256" key="4">
    <source>
        <dbReference type="ARBA" id="ARBA00022475"/>
    </source>
</evidence>
<feature type="transmembrane region" description="Helical" evidence="10">
    <location>
        <begin position="375"/>
        <end position="392"/>
    </location>
</feature>
<evidence type="ECO:0000256" key="6">
    <source>
        <dbReference type="ARBA" id="ARBA00022989"/>
    </source>
</evidence>
<dbReference type="GO" id="GO:0015297">
    <property type="term" value="F:antiporter activity"/>
    <property type="evidence" value="ECO:0007669"/>
    <property type="project" value="UniProtKB-KW"/>
</dbReference>
<dbReference type="EMBL" id="FUXL01000002">
    <property type="protein sequence ID" value="SJZ69623.1"/>
    <property type="molecule type" value="Genomic_DNA"/>
</dbReference>
<dbReference type="NCBIfam" id="TIGR00797">
    <property type="entry name" value="matE"/>
    <property type="match status" value="1"/>
</dbReference>
<evidence type="ECO:0000256" key="1">
    <source>
        <dbReference type="ARBA" id="ARBA00004429"/>
    </source>
</evidence>
<reference evidence="11 12" key="1">
    <citation type="submission" date="2017-02" db="EMBL/GenBank/DDBJ databases">
        <authorList>
            <person name="Peterson S.W."/>
        </authorList>
    </citation>
    <scope>NUCLEOTIDE SEQUENCE [LARGE SCALE GENOMIC DNA]</scope>
    <source>
        <strain evidence="11 12">USBA 369</strain>
    </source>
</reference>
<dbReference type="InterPro" id="IPR002528">
    <property type="entry name" value="MATE_fam"/>
</dbReference>
<comment type="subcellular location">
    <subcellularLocation>
        <location evidence="1">Cell inner membrane</location>
        <topology evidence="1">Multi-pass membrane protein</topology>
    </subcellularLocation>
</comment>
<evidence type="ECO:0000256" key="9">
    <source>
        <dbReference type="ARBA" id="ARBA00031636"/>
    </source>
</evidence>
<dbReference type="InterPro" id="IPR050222">
    <property type="entry name" value="MATE_MdtK"/>
</dbReference>
<dbReference type="GO" id="GO:0042910">
    <property type="term" value="F:xenobiotic transmembrane transporter activity"/>
    <property type="evidence" value="ECO:0007669"/>
    <property type="project" value="InterPro"/>
</dbReference>
<evidence type="ECO:0000256" key="10">
    <source>
        <dbReference type="SAM" id="Phobius"/>
    </source>
</evidence>
<evidence type="ECO:0000313" key="12">
    <source>
        <dbReference type="Proteomes" id="UP000190135"/>
    </source>
</evidence>
<sequence length="476" mass="50637">MNPDTRLTAGNGDRVVVPVASSLSWPGHARATAVLALPLVGAQLTQITISVTDTVMIGWLGARELAAAVLATQAFFFVFIFGSGFAQAALPLAANAEGKGDVREVRRAIRMSLWVSGIYAALVMIPLWHIEGILVALGQKPDVAALSADYMHVAQWSMFPALLIMGLRSYLTVLNRAYRVLAVVLAGALSNAVLDYALIFGEFGAPALGLVGAAIATLGTQIIMAALLFVYTARSREFERYALYQRFWRPDWAAFFEIIRLGWPIGATVIAEVGLFTASSLMVGWIGTIPLAAHGIALQISSIAFMIPLGIGNAATVRVGLAFGRGDPGELWRAGVSALLLGGTIAFGTASLFWLIPDQLVGLYLDPERENAEAVLAYAAPLLLVAAIFQIFDSLQAVASGVLRGMKDTRTPMFIAVVSYWFVGMPVAYFVAFGAGWGGLGIWSGLASGLAAAALMLTSRYVYRARRWHGEPGLAG</sequence>
<keyword evidence="12" id="KW-1185">Reference proteome</keyword>
<dbReference type="PIRSF" id="PIRSF006603">
    <property type="entry name" value="DinF"/>
    <property type="match status" value="1"/>
</dbReference>
<dbReference type="Pfam" id="PF01554">
    <property type="entry name" value="MatE"/>
    <property type="match status" value="2"/>
</dbReference>
<organism evidence="11 12">
    <name type="scientific">Consotaella salsifontis</name>
    <dbReference type="NCBI Taxonomy" id="1365950"/>
    <lineage>
        <taxon>Bacteria</taxon>
        <taxon>Pseudomonadati</taxon>
        <taxon>Pseudomonadota</taxon>
        <taxon>Alphaproteobacteria</taxon>
        <taxon>Hyphomicrobiales</taxon>
        <taxon>Aurantimonadaceae</taxon>
        <taxon>Consotaella</taxon>
    </lineage>
</organism>
<feature type="transmembrane region" description="Helical" evidence="10">
    <location>
        <begin position="150"/>
        <end position="171"/>
    </location>
</feature>
<gene>
    <name evidence="11" type="ORF">SAMN05428963_102252</name>
</gene>
<keyword evidence="3" id="KW-0050">Antiport</keyword>
<keyword evidence="7" id="KW-0406">Ion transport</keyword>
<name>A0A1T4MRP2_9HYPH</name>
<dbReference type="GO" id="GO:0005886">
    <property type="term" value="C:plasma membrane"/>
    <property type="evidence" value="ECO:0007669"/>
    <property type="project" value="UniProtKB-SubCell"/>
</dbReference>
<proteinExistence type="predicted"/>
<evidence type="ECO:0000256" key="3">
    <source>
        <dbReference type="ARBA" id="ARBA00022449"/>
    </source>
</evidence>
<dbReference type="CDD" id="cd13131">
    <property type="entry name" value="MATE_NorM_like"/>
    <property type="match status" value="1"/>
</dbReference>
<feature type="transmembrane region" description="Helical" evidence="10">
    <location>
        <begin position="111"/>
        <end position="130"/>
    </location>
</feature>
<dbReference type="RefSeq" id="WP_078707109.1">
    <property type="nucleotide sequence ID" value="NZ_FUXL01000002.1"/>
</dbReference>